<evidence type="ECO:0000256" key="1">
    <source>
        <dbReference type="ARBA" id="ARBA00022801"/>
    </source>
</evidence>
<reference evidence="2 3" key="1">
    <citation type="journal article" date="2021" name="ISME Commun">
        <title>Automated analysis of genomic sequences facilitates high-throughput and comprehensive description of bacteria.</title>
        <authorList>
            <person name="Hitch T.C.A."/>
        </authorList>
    </citation>
    <scope>NUCLEOTIDE SEQUENCE [LARGE SCALE GENOMIC DNA]</scope>
    <source>
        <strain evidence="2 3">Sanger_34</strain>
    </source>
</reference>
<gene>
    <name evidence="2" type="ORF">OCV66_07785</name>
</gene>
<protein>
    <recommendedName>
        <fullName evidence="4">PD-(D/E)XK endonuclease-like domain-containing protein</fullName>
    </recommendedName>
</protein>
<evidence type="ECO:0000313" key="2">
    <source>
        <dbReference type="EMBL" id="MCU6788993.1"/>
    </source>
</evidence>
<dbReference type="RefSeq" id="WP_147574081.1">
    <property type="nucleotide sequence ID" value="NZ_JAOQJE010000006.1"/>
</dbReference>
<keyword evidence="1" id="KW-0378">Hydrolase</keyword>
<accession>A0ABT2U327</accession>
<comment type="caution">
    <text evidence="2">The sequence shown here is derived from an EMBL/GenBank/DDBJ whole genome shotgun (WGS) entry which is preliminary data.</text>
</comment>
<dbReference type="EMBL" id="JAOQJE010000006">
    <property type="protein sequence ID" value="MCU6788993.1"/>
    <property type="molecule type" value="Genomic_DNA"/>
</dbReference>
<dbReference type="Gene3D" id="3.90.320.10">
    <property type="match status" value="1"/>
</dbReference>
<dbReference type="InterPro" id="IPR011604">
    <property type="entry name" value="PDDEXK-like_dom_sf"/>
</dbReference>
<evidence type="ECO:0000313" key="3">
    <source>
        <dbReference type="Proteomes" id="UP001652397"/>
    </source>
</evidence>
<proteinExistence type="predicted"/>
<organism evidence="2 3">
    <name type="scientific">Agathobaculum ammoniilyticum</name>
    <dbReference type="NCBI Taxonomy" id="2981778"/>
    <lineage>
        <taxon>Bacteria</taxon>
        <taxon>Bacillati</taxon>
        <taxon>Bacillota</taxon>
        <taxon>Clostridia</taxon>
        <taxon>Eubacteriales</taxon>
        <taxon>Butyricicoccaceae</taxon>
        <taxon>Agathobaculum</taxon>
    </lineage>
</organism>
<name>A0ABT2U327_9FIRM</name>
<sequence length="203" mass="23349">MGRYLMTHSLLASWLYTMKENPYEDMTTERDPMSEFMKTLRRDPTPTTEAMQNGIKFEDMVTDIINGCADPNDPWYAAAEKVARRCAGGVLQYKVKKTIEVGGVSLLLYGRLDCLKAGEIIDIKFTKSYDTGKFFSSTQHPTYFELIPEARQFTYLASNGSAVWPETYRREEAPSIFPVISDFLDWLRATDLMQVYQEKWATL</sequence>
<evidence type="ECO:0008006" key="4">
    <source>
        <dbReference type="Google" id="ProtNLM"/>
    </source>
</evidence>
<keyword evidence="3" id="KW-1185">Reference proteome</keyword>
<dbReference type="Proteomes" id="UP001652397">
    <property type="component" value="Unassembled WGS sequence"/>
</dbReference>